<evidence type="ECO:0000313" key="8">
    <source>
        <dbReference type="Proteomes" id="UP000319576"/>
    </source>
</evidence>
<evidence type="ECO:0000313" key="7">
    <source>
        <dbReference type="EMBL" id="QDU23472.1"/>
    </source>
</evidence>
<dbReference type="InterPro" id="IPR007627">
    <property type="entry name" value="RNA_pol_sigma70_r2"/>
</dbReference>
<evidence type="ECO:0000256" key="3">
    <source>
        <dbReference type="ARBA" id="ARBA00023082"/>
    </source>
</evidence>
<name>A0A517Y131_9BACT</name>
<evidence type="ECO:0000259" key="5">
    <source>
        <dbReference type="Pfam" id="PF04542"/>
    </source>
</evidence>
<dbReference type="Pfam" id="PF04542">
    <property type="entry name" value="Sigma70_r2"/>
    <property type="match status" value="1"/>
</dbReference>
<dbReference type="InterPro" id="IPR013249">
    <property type="entry name" value="RNA_pol_sigma70_r4_t2"/>
</dbReference>
<dbReference type="InterPro" id="IPR013324">
    <property type="entry name" value="RNA_pol_sigma_r3/r4-like"/>
</dbReference>
<accession>A0A517Y131</accession>
<dbReference type="PANTHER" id="PTHR43133:SF51">
    <property type="entry name" value="RNA POLYMERASE SIGMA FACTOR"/>
    <property type="match status" value="1"/>
</dbReference>
<keyword evidence="8" id="KW-1185">Reference proteome</keyword>
<dbReference type="NCBIfam" id="TIGR02937">
    <property type="entry name" value="sigma70-ECF"/>
    <property type="match status" value="1"/>
</dbReference>
<dbReference type="PANTHER" id="PTHR43133">
    <property type="entry name" value="RNA POLYMERASE ECF-TYPE SIGMA FACTO"/>
    <property type="match status" value="1"/>
</dbReference>
<keyword evidence="3" id="KW-0731">Sigma factor</keyword>
<keyword evidence="4" id="KW-0804">Transcription</keyword>
<dbReference type="Pfam" id="PF08281">
    <property type="entry name" value="Sigma70_r4_2"/>
    <property type="match status" value="1"/>
</dbReference>
<proteinExistence type="inferred from homology"/>
<evidence type="ECO:0000256" key="1">
    <source>
        <dbReference type="ARBA" id="ARBA00010641"/>
    </source>
</evidence>
<evidence type="ECO:0000256" key="2">
    <source>
        <dbReference type="ARBA" id="ARBA00023015"/>
    </source>
</evidence>
<keyword evidence="2" id="KW-0805">Transcription regulation</keyword>
<dbReference type="AlphaFoldDB" id="A0A517Y131"/>
<evidence type="ECO:0000256" key="4">
    <source>
        <dbReference type="ARBA" id="ARBA00023163"/>
    </source>
</evidence>
<organism evidence="7 8">
    <name type="scientific">Urbifossiella limnaea</name>
    <dbReference type="NCBI Taxonomy" id="2528023"/>
    <lineage>
        <taxon>Bacteria</taxon>
        <taxon>Pseudomonadati</taxon>
        <taxon>Planctomycetota</taxon>
        <taxon>Planctomycetia</taxon>
        <taxon>Gemmatales</taxon>
        <taxon>Gemmataceae</taxon>
        <taxon>Urbifossiella</taxon>
    </lineage>
</organism>
<dbReference type="GO" id="GO:0003677">
    <property type="term" value="F:DNA binding"/>
    <property type="evidence" value="ECO:0007669"/>
    <property type="project" value="InterPro"/>
</dbReference>
<dbReference type="SUPFAM" id="SSF88659">
    <property type="entry name" value="Sigma3 and sigma4 domains of RNA polymerase sigma factors"/>
    <property type="match status" value="1"/>
</dbReference>
<dbReference type="InterPro" id="IPR014284">
    <property type="entry name" value="RNA_pol_sigma-70_dom"/>
</dbReference>
<dbReference type="Proteomes" id="UP000319576">
    <property type="component" value="Chromosome"/>
</dbReference>
<dbReference type="GO" id="GO:0006352">
    <property type="term" value="P:DNA-templated transcription initiation"/>
    <property type="evidence" value="ECO:0007669"/>
    <property type="project" value="InterPro"/>
</dbReference>
<feature type="domain" description="RNA polymerase sigma-70 region 2" evidence="5">
    <location>
        <begin position="40"/>
        <end position="107"/>
    </location>
</feature>
<dbReference type="EMBL" id="CP036273">
    <property type="protein sequence ID" value="QDU23472.1"/>
    <property type="molecule type" value="Genomic_DNA"/>
</dbReference>
<dbReference type="InterPro" id="IPR039425">
    <property type="entry name" value="RNA_pol_sigma-70-like"/>
</dbReference>
<dbReference type="CDD" id="cd06171">
    <property type="entry name" value="Sigma70_r4"/>
    <property type="match status" value="1"/>
</dbReference>
<dbReference type="RefSeq" id="WP_145243713.1">
    <property type="nucleotide sequence ID" value="NZ_CP036273.1"/>
</dbReference>
<gene>
    <name evidence="7" type="primary">sigE_21</name>
    <name evidence="7" type="ORF">ETAA1_54720</name>
</gene>
<dbReference type="Gene3D" id="1.10.1740.10">
    <property type="match status" value="1"/>
</dbReference>
<evidence type="ECO:0000259" key="6">
    <source>
        <dbReference type="Pfam" id="PF08281"/>
    </source>
</evidence>
<dbReference type="GO" id="GO:0016987">
    <property type="term" value="F:sigma factor activity"/>
    <property type="evidence" value="ECO:0007669"/>
    <property type="project" value="UniProtKB-KW"/>
</dbReference>
<dbReference type="InterPro" id="IPR036388">
    <property type="entry name" value="WH-like_DNA-bd_sf"/>
</dbReference>
<dbReference type="Gene3D" id="1.10.10.10">
    <property type="entry name" value="Winged helix-like DNA-binding domain superfamily/Winged helix DNA-binding domain"/>
    <property type="match status" value="1"/>
</dbReference>
<dbReference type="InterPro" id="IPR013325">
    <property type="entry name" value="RNA_pol_sigma_r2"/>
</dbReference>
<sequence length="452" mass="46907">MSPIAGPLARLLPAAAKTRSDGELLAAFTDDRDEAAFAELVRRHGPVVRAACRRMLPNPPDADDAFQAAFLVLARRGAGLDPAQPLGPWLYRVAVLTARTLRRGNARRFAHLDAPPPDLAGDPDAAELRLDLDAALLALPEKYRTPLVLCHLQGWSRRDAAEQLGCREGTLSSLLARGLTKLKARLRGYDPAAALVAGATPIPLALTASTARAAAGVGPSPVAVRLADGFARGSWAVKTPAAAGVLLVLAASGYGFVAAGRPPAELVTAPTPVVLPAASSSGRLPAASRVDACAEAPSGEVVKLPPARQIDVVVGGTYGAIPLRAVDVGPQGPIGEPALFTSTDRLQGYLAAARTAAARPPRVRVDVWDAAYAVNPTLPPRVFGACRDAGFKTVNVRGRVRTVAGVWREFDDAAVDVDELAPPPAKSDAGGGGKAGVCTFRQLPCRAPAYEP</sequence>
<feature type="domain" description="RNA polymerase sigma factor 70 region 4 type 2" evidence="6">
    <location>
        <begin position="130"/>
        <end position="182"/>
    </location>
</feature>
<dbReference type="KEGG" id="uli:ETAA1_54720"/>
<dbReference type="SUPFAM" id="SSF88946">
    <property type="entry name" value="Sigma2 domain of RNA polymerase sigma factors"/>
    <property type="match status" value="1"/>
</dbReference>
<protein>
    <submittedName>
        <fullName evidence="7">ECF RNA polymerase sigma factor SigE</fullName>
    </submittedName>
</protein>
<dbReference type="OrthoDB" id="291047at2"/>
<reference evidence="7 8" key="1">
    <citation type="submission" date="2019-02" db="EMBL/GenBank/DDBJ databases">
        <title>Deep-cultivation of Planctomycetes and their phenomic and genomic characterization uncovers novel biology.</title>
        <authorList>
            <person name="Wiegand S."/>
            <person name="Jogler M."/>
            <person name="Boedeker C."/>
            <person name="Pinto D."/>
            <person name="Vollmers J."/>
            <person name="Rivas-Marin E."/>
            <person name="Kohn T."/>
            <person name="Peeters S.H."/>
            <person name="Heuer A."/>
            <person name="Rast P."/>
            <person name="Oberbeckmann S."/>
            <person name="Bunk B."/>
            <person name="Jeske O."/>
            <person name="Meyerdierks A."/>
            <person name="Storesund J.E."/>
            <person name="Kallscheuer N."/>
            <person name="Luecker S."/>
            <person name="Lage O.M."/>
            <person name="Pohl T."/>
            <person name="Merkel B.J."/>
            <person name="Hornburger P."/>
            <person name="Mueller R.-W."/>
            <person name="Bruemmer F."/>
            <person name="Labrenz M."/>
            <person name="Spormann A.M."/>
            <person name="Op den Camp H."/>
            <person name="Overmann J."/>
            <person name="Amann R."/>
            <person name="Jetten M.S.M."/>
            <person name="Mascher T."/>
            <person name="Medema M.H."/>
            <person name="Devos D.P."/>
            <person name="Kaster A.-K."/>
            <person name="Ovreas L."/>
            <person name="Rohde M."/>
            <person name="Galperin M.Y."/>
            <person name="Jogler C."/>
        </authorList>
    </citation>
    <scope>NUCLEOTIDE SEQUENCE [LARGE SCALE GENOMIC DNA]</scope>
    <source>
        <strain evidence="7 8">ETA_A1</strain>
    </source>
</reference>
<comment type="similarity">
    <text evidence="1">Belongs to the sigma-70 factor family. ECF subfamily.</text>
</comment>